<dbReference type="Pfam" id="PF02899">
    <property type="entry name" value="Phage_int_SAM_1"/>
    <property type="match status" value="1"/>
</dbReference>
<evidence type="ECO:0000313" key="9">
    <source>
        <dbReference type="Proteomes" id="UP001576780"/>
    </source>
</evidence>
<dbReference type="EMBL" id="JBHFNT010000223">
    <property type="protein sequence ID" value="MFB2837769.1"/>
    <property type="molecule type" value="Genomic_DNA"/>
</dbReference>
<sequence length="320" mass="36231">MSPLVPSSNDPLPLAQMADFHRDLVAELLADKRNSNTRHAYEKDLRDFFRSMGRELEPESIAQFLSLSQYQAVALVLRYKSQLFDRDLKESTVNRRLAAIKSLVKYARKVGKCSYSLEDIKGEKVVRYRDTTGISREAYRVVLAGCDRNSVAGKRDYALLRLLWDNALRRGEVAKANVRDFDPSNRTLKIFGKGKGTQVEVIDLSKPTTEALLDWLATRNVKADAPLFCSLDPVHSGHRLTGESIRRIVVSYCQKAGVDKQMSPHRVRHSSITAALDATDGNVRKVQKLSRHANLQTLLVYDDNRQKLQMEITELLAEMV</sequence>
<dbReference type="Gene3D" id="1.10.150.130">
    <property type="match status" value="1"/>
</dbReference>
<dbReference type="CDD" id="cd01195">
    <property type="entry name" value="INT_C_like_5"/>
    <property type="match status" value="1"/>
</dbReference>
<dbReference type="PANTHER" id="PTHR30349:SF64">
    <property type="entry name" value="PROPHAGE INTEGRASE INTD-RELATED"/>
    <property type="match status" value="1"/>
</dbReference>
<proteinExistence type="inferred from homology"/>
<keyword evidence="4" id="KW-0233">DNA recombination</keyword>
<gene>
    <name evidence="8" type="ORF">ACE1CA_24980</name>
</gene>
<dbReference type="InterPro" id="IPR050090">
    <property type="entry name" value="Tyrosine_recombinase_XerCD"/>
</dbReference>
<evidence type="ECO:0000256" key="1">
    <source>
        <dbReference type="ARBA" id="ARBA00008857"/>
    </source>
</evidence>
<dbReference type="PANTHER" id="PTHR30349">
    <property type="entry name" value="PHAGE INTEGRASE-RELATED"/>
    <property type="match status" value="1"/>
</dbReference>
<dbReference type="Proteomes" id="UP001576780">
    <property type="component" value="Unassembled WGS sequence"/>
</dbReference>
<protein>
    <submittedName>
        <fullName evidence="8">Tyrosine-type recombinase/integrase</fullName>
    </submittedName>
</protein>
<dbReference type="Gene3D" id="1.10.443.10">
    <property type="entry name" value="Intergrase catalytic core"/>
    <property type="match status" value="1"/>
</dbReference>
<dbReference type="RefSeq" id="WP_413280108.1">
    <property type="nucleotide sequence ID" value="NZ_JBHFNT010000223.1"/>
</dbReference>
<dbReference type="Pfam" id="PF00589">
    <property type="entry name" value="Phage_integrase"/>
    <property type="match status" value="1"/>
</dbReference>
<dbReference type="InterPro" id="IPR004107">
    <property type="entry name" value="Integrase_SAM-like_N"/>
</dbReference>
<evidence type="ECO:0000259" key="6">
    <source>
        <dbReference type="PROSITE" id="PS51898"/>
    </source>
</evidence>
<dbReference type="InterPro" id="IPR044068">
    <property type="entry name" value="CB"/>
</dbReference>
<evidence type="ECO:0000256" key="3">
    <source>
        <dbReference type="ARBA" id="ARBA00023125"/>
    </source>
</evidence>
<dbReference type="SUPFAM" id="SSF47823">
    <property type="entry name" value="lambda integrase-like, N-terminal domain"/>
    <property type="match status" value="1"/>
</dbReference>
<name>A0ABV4WRQ6_9CYAN</name>
<comment type="caution">
    <text evidence="8">The sequence shown here is derived from an EMBL/GenBank/DDBJ whole genome shotgun (WGS) entry which is preliminary data.</text>
</comment>
<evidence type="ECO:0000256" key="4">
    <source>
        <dbReference type="ARBA" id="ARBA00023172"/>
    </source>
</evidence>
<feature type="domain" description="Core-binding (CB)" evidence="7">
    <location>
        <begin position="19"/>
        <end position="108"/>
    </location>
</feature>
<dbReference type="InterPro" id="IPR002104">
    <property type="entry name" value="Integrase_catalytic"/>
</dbReference>
<accession>A0ABV4WRQ6</accession>
<evidence type="ECO:0000256" key="5">
    <source>
        <dbReference type="PROSITE-ProRule" id="PRU01248"/>
    </source>
</evidence>
<dbReference type="InterPro" id="IPR011010">
    <property type="entry name" value="DNA_brk_join_enz"/>
</dbReference>
<dbReference type="PROSITE" id="PS51900">
    <property type="entry name" value="CB"/>
    <property type="match status" value="1"/>
</dbReference>
<dbReference type="InterPro" id="IPR013762">
    <property type="entry name" value="Integrase-like_cat_sf"/>
</dbReference>
<dbReference type="SUPFAM" id="SSF56349">
    <property type="entry name" value="DNA breaking-rejoining enzymes"/>
    <property type="match status" value="1"/>
</dbReference>
<keyword evidence="3 5" id="KW-0238">DNA-binding</keyword>
<keyword evidence="2" id="KW-0229">DNA integration</keyword>
<feature type="domain" description="Tyr recombinase" evidence="6">
    <location>
        <begin position="129"/>
        <end position="314"/>
    </location>
</feature>
<comment type="similarity">
    <text evidence="1">Belongs to the 'phage' integrase family.</text>
</comment>
<reference evidence="8 9" key="1">
    <citation type="submission" date="2024-09" db="EMBL/GenBank/DDBJ databases">
        <title>Floridaenema gen nov. (Aerosakkonemataceae, Aerosakkonematales ord. nov., Cyanobacteria) from benthic tropical and subtropical fresh waters, with the description of four new species.</title>
        <authorList>
            <person name="Moretto J.A."/>
            <person name="Berthold D.E."/>
            <person name="Lefler F.W."/>
            <person name="Huang I.-S."/>
            <person name="Laughinghouse H. IV."/>
        </authorList>
    </citation>
    <scope>NUCLEOTIDE SEQUENCE [LARGE SCALE GENOMIC DNA]</scope>
    <source>
        <strain evidence="8 9">BLCC-F167</strain>
    </source>
</reference>
<evidence type="ECO:0000313" key="8">
    <source>
        <dbReference type="EMBL" id="MFB2837769.1"/>
    </source>
</evidence>
<organism evidence="8 9">
    <name type="scientific">Floridaenema evergladense BLCC-F167</name>
    <dbReference type="NCBI Taxonomy" id="3153639"/>
    <lineage>
        <taxon>Bacteria</taxon>
        <taxon>Bacillati</taxon>
        <taxon>Cyanobacteriota</taxon>
        <taxon>Cyanophyceae</taxon>
        <taxon>Oscillatoriophycideae</taxon>
        <taxon>Aerosakkonematales</taxon>
        <taxon>Aerosakkonemataceae</taxon>
        <taxon>Floridanema</taxon>
        <taxon>Floridanema evergladense</taxon>
    </lineage>
</organism>
<evidence type="ECO:0000259" key="7">
    <source>
        <dbReference type="PROSITE" id="PS51900"/>
    </source>
</evidence>
<dbReference type="InterPro" id="IPR010998">
    <property type="entry name" value="Integrase_recombinase_N"/>
</dbReference>
<dbReference type="PROSITE" id="PS51898">
    <property type="entry name" value="TYR_RECOMBINASE"/>
    <property type="match status" value="1"/>
</dbReference>
<evidence type="ECO:0000256" key="2">
    <source>
        <dbReference type="ARBA" id="ARBA00022908"/>
    </source>
</evidence>
<keyword evidence="9" id="KW-1185">Reference proteome</keyword>